<evidence type="ECO:0000256" key="2">
    <source>
        <dbReference type="SAM" id="SignalP"/>
    </source>
</evidence>
<dbReference type="STRING" id="15368.A0A0Q3IIR4"/>
<organism evidence="3">
    <name type="scientific">Brachypodium distachyon</name>
    <name type="common">Purple false brome</name>
    <name type="synonym">Trachynia distachya</name>
    <dbReference type="NCBI Taxonomy" id="15368"/>
    <lineage>
        <taxon>Eukaryota</taxon>
        <taxon>Viridiplantae</taxon>
        <taxon>Streptophyta</taxon>
        <taxon>Embryophyta</taxon>
        <taxon>Tracheophyta</taxon>
        <taxon>Spermatophyta</taxon>
        <taxon>Magnoliopsida</taxon>
        <taxon>Liliopsida</taxon>
        <taxon>Poales</taxon>
        <taxon>Poaceae</taxon>
        <taxon>BOP clade</taxon>
        <taxon>Pooideae</taxon>
        <taxon>Stipodae</taxon>
        <taxon>Brachypodieae</taxon>
        <taxon>Brachypodium</taxon>
    </lineage>
</organism>
<dbReference type="Proteomes" id="UP000008810">
    <property type="component" value="Chromosome 4"/>
</dbReference>
<reference evidence="4" key="3">
    <citation type="submission" date="2018-08" db="UniProtKB">
        <authorList>
            <consortium name="EnsemblPlants"/>
        </authorList>
    </citation>
    <scope>IDENTIFICATION</scope>
    <source>
        <strain evidence="4">cv. Bd21</strain>
    </source>
</reference>
<reference evidence="3" key="2">
    <citation type="submission" date="2017-06" db="EMBL/GenBank/DDBJ databases">
        <title>WGS assembly of Brachypodium distachyon.</title>
        <authorList>
            <consortium name="The International Brachypodium Initiative"/>
            <person name="Lucas S."/>
            <person name="Harmon-Smith M."/>
            <person name="Lail K."/>
            <person name="Tice H."/>
            <person name="Grimwood J."/>
            <person name="Bruce D."/>
            <person name="Barry K."/>
            <person name="Shu S."/>
            <person name="Lindquist E."/>
            <person name="Wang M."/>
            <person name="Pitluck S."/>
            <person name="Vogel J.P."/>
            <person name="Garvin D.F."/>
            <person name="Mockler T.C."/>
            <person name="Schmutz J."/>
            <person name="Rokhsar D."/>
            <person name="Bevan M.W."/>
        </authorList>
    </citation>
    <scope>NUCLEOTIDE SEQUENCE</scope>
    <source>
        <strain evidence="3">Bd21</strain>
    </source>
</reference>
<evidence type="ECO:0000313" key="3">
    <source>
        <dbReference type="EMBL" id="KQJ86096.1"/>
    </source>
</evidence>
<dbReference type="GO" id="GO:0006952">
    <property type="term" value="P:defense response"/>
    <property type="evidence" value="ECO:0000318"/>
    <property type="project" value="GO_Central"/>
</dbReference>
<dbReference type="InterPro" id="IPR037176">
    <property type="entry name" value="Osmotin/thaumatin-like_sf"/>
</dbReference>
<dbReference type="Gramene" id="KQJ86096">
    <property type="protein sequence ID" value="KQJ86096"/>
    <property type="gene ID" value="BRADI_4g03285v3"/>
</dbReference>
<keyword evidence="1" id="KW-0611">Plant defense</keyword>
<accession>A0A0Q3IIR4</accession>
<dbReference type="PROSITE" id="PS51367">
    <property type="entry name" value="THAUMATIN_2"/>
    <property type="match status" value="1"/>
</dbReference>
<dbReference type="SMART" id="SM00205">
    <property type="entry name" value="THN"/>
    <property type="match status" value="1"/>
</dbReference>
<evidence type="ECO:0000313" key="4">
    <source>
        <dbReference type="EnsemblPlants" id="KQJ86096"/>
    </source>
</evidence>
<dbReference type="InterPro" id="IPR017949">
    <property type="entry name" value="Thaumatin_CS"/>
</dbReference>
<dbReference type="InterPro" id="IPR001938">
    <property type="entry name" value="Thaumatin"/>
</dbReference>
<reference evidence="3 4" key="1">
    <citation type="journal article" date="2010" name="Nature">
        <title>Genome sequencing and analysis of the model grass Brachypodium distachyon.</title>
        <authorList>
            <consortium name="International Brachypodium Initiative"/>
        </authorList>
    </citation>
    <scope>NUCLEOTIDE SEQUENCE [LARGE SCALE GENOMIC DNA]</scope>
    <source>
        <strain evidence="3 4">Bd21</strain>
    </source>
</reference>
<dbReference type="Gene3D" id="2.60.110.10">
    <property type="entry name" value="Thaumatin"/>
    <property type="match status" value="1"/>
</dbReference>
<dbReference type="EMBL" id="CM000883">
    <property type="protein sequence ID" value="KQJ86096.1"/>
    <property type="molecule type" value="Genomic_DNA"/>
</dbReference>
<keyword evidence="5" id="KW-1185">Reference proteome</keyword>
<evidence type="ECO:0000313" key="5">
    <source>
        <dbReference type="Proteomes" id="UP000008810"/>
    </source>
</evidence>
<evidence type="ECO:0000256" key="1">
    <source>
        <dbReference type="ARBA" id="ARBA00022821"/>
    </source>
</evidence>
<evidence type="ECO:0008006" key="6">
    <source>
        <dbReference type="Google" id="ProtNLM"/>
    </source>
</evidence>
<protein>
    <recommendedName>
        <fullName evidence="6">Thaumatin-like protein</fullName>
    </recommendedName>
</protein>
<feature type="chain" id="PRO_5033725034" description="Thaumatin-like protein" evidence="2">
    <location>
        <begin position="27"/>
        <end position="201"/>
    </location>
</feature>
<keyword evidence="2" id="KW-0732">Signal</keyword>
<dbReference type="SUPFAM" id="SSF49870">
    <property type="entry name" value="Osmotin, thaumatin-like protein"/>
    <property type="match status" value="1"/>
</dbReference>
<dbReference type="InParanoid" id="A0A0Q3IIR4"/>
<proteinExistence type="predicted"/>
<dbReference type="EnsemblPlants" id="KQJ86096">
    <property type="protein sequence ID" value="KQJ86096"/>
    <property type="gene ID" value="BRADI_4g03285v3"/>
</dbReference>
<gene>
    <name evidence="3" type="ORF">BRADI_4g03285v3</name>
</gene>
<sequence length="201" mass="21618">MASPAGIIASIPTLFLFFLFFSGAAAAAAASSTKEVILEFTSRCPFPVWPAIVPLRQGLLREVPGVKPGEYFGLEIPVADGGPTTYVWGRTGCRFGRAGRGHCRTGDCGGGLRNCGNDTAAVPETVTRAEFSLRGGRFRYGVTALKGFNVPMEFFCITDAARCAEAGCHDGAAATYRNQKHRRRHVCRGNDVRLRVVFCPP</sequence>
<dbReference type="PANTHER" id="PTHR31048">
    <property type="entry name" value="OS03G0233200 PROTEIN"/>
    <property type="match status" value="1"/>
</dbReference>
<feature type="signal peptide" evidence="2">
    <location>
        <begin position="1"/>
        <end position="26"/>
    </location>
</feature>
<dbReference type="PROSITE" id="PS00316">
    <property type="entry name" value="THAUMATIN_1"/>
    <property type="match status" value="1"/>
</dbReference>
<dbReference type="Pfam" id="PF00314">
    <property type="entry name" value="Thaumatin"/>
    <property type="match status" value="1"/>
</dbReference>
<dbReference type="AlphaFoldDB" id="A0A0Q3IIR4"/>
<dbReference type="PRINTS" id="PR00347">
    <property type="entry name" value="THAUMATIN"/>
</dbReference>
<name>A0A0Q3IIR4_BRADI</name>